<dbReference type="InterPro" id="IPR013083">
    <property type="entry name" value="Znf_RING/FYVE/PHD"/>
</dbReference>
<feature type="transmembrane region" description="Helical" evidence="15">
    <location>
        <begin position="12"/>
        <end position="37"/>
    </location>
</feature>
<keyword evidence="12 15" id="KW-0472">Membrane</keyword>
<reference evidence="17" key="1">
    <citation type="submission" date="2020-07" db="EMBL/GenBank/DDBJ databases">
        <authorList>
            <person name="Lin J."/>
        </authorList>
    </citation>
    <scope>NUCLEOTIDE SEQUENCE</scope>
</reference>
<keyword evidence="8 13" id="KW-0863">Zinc-finger</keyword>
<evidence type="ECO:0000256" key="10">
    <source>
        <dbReference type="ARBA" id="ARBA00022833"/>
    </source>
</evidence>
<evidence type="ECO:0000256" key="15">
    <source>
        <dbReference type="SAM" id="Phobius"/>
    </source>
</evidence>
<evidence type="ECO:0000256" key="11">
    <source>
        <dbReference type="ARBA" id="ARBA00022989"/>
    </source>
</evidence>
<protein>
    <recommendedName>
        <fullName evidence="4">RING-type E3 ubiquitin transferase</fullName>
        <ecNumber evidence="4">2.3.2.27</ecNumber>
    </recommendedName>
</protein>
<dbReference type="PROSITE" id="PS50089">
    <property type="entry name" value="ZF_RING_2"/>
    <property type="match status" value="1"/>
</dbReference>
<evidence type="ECO:0000256" key="6">
    <source>
        <dbReference type="ARBA" id="ARBA00022692"/>
    </source>
</evidence>
<dbReference type="EMBL" id="LR862153">
    <property type="protein sequence ID" value="CAD1835802.1"/>
    <property type="molecule type" value="Genomic_DNA"/>
</dbReference>
<comment type="pathway">
    <text evidence="3">Protein modification; protein ubiquitination.</text>
</comment>
<feature type="compositionally biased region" description="Low complexity" evidence="14">
    <location>
        <begin position="239"/>
        <end position="251"/>
    </location>
</feature>
<dbReference type="EC" id="2.3.2.27" evidence="4"/>
<evidence type="ECO:0000256" key="8">
    <source>
        <dbReference type="ARBA" id="ARBA00022771"/>
    </source>
</evidence>
<dbReference type="SMART" id="SM00184">
    <property type="entry name" value="RING"/>
    <property type="match status" value="1"/>
</dbReference>
<keyword evidence="6 15" id="KW-0812">Transmembrane</keyword>
<dbReference type="SMART" id="SM00744">
    <property type="entry name" value="RINGv"/>
    <property type="match status" value="1"/>
</dbReference>
<feature type="region of interest" description="Disordered" evidence="14">
    <location>
        <begin position="215"/>
        <end position="260"/>
    </location>
</feature>
<accession>A0A6V7PY43</accession>
<dbReference type="Pfam" id="PF13639">
    <property type="entry name" value="zf-RING_2"/>
    <property type="match status" value="1"/>
</dbReference>
<evidence type="ECO:0000256" key="1">
    <source>
        <dbReference type="ARBA" id="ARBA00000900"/>
    </source>
</evidence>
<dbReference type="GO" id="GO:0061630">
    <property type="term" value="F:ubiquitin protein ligase activity"/>
    <property type="evidence" value="ECO:0007669"/>
    <property type="project" value="UniProtKB-EC"/>
</dbReference>
<dbReference type="InterPro" id="IPR044600">
    <property type="entry name" value="ATL1/ATL16-like"/>
</dbReference>
<evidence type="ECO:0000256" key="12">
    <source>
        <dbReference type="ARBA" id="ARBA00023136"/>
    </source>
</evidence>
<name>A0A6V7PY43_ANACO</name>
<gene>
    <name evidence="17" type="ORF">CB5_LOCUS19013</name>
</gene>
<evidence type="ECO:0000256" key="3">
    <source>
        <dbReference type="ARBA" id="ARBA00004906"/>
    </source>
</evidence>
<dbReference type="InterPro" id="IPR011016">
    <property type="entry name" value="Znf_RING-CH"/>
</dbReference>
<dbReference type="PANTHER" id="PTHR46913">
    <property type="entry name" value="RING-H2 FINGER PROTEIN ATL16"/>
    <property type="match status" value="1"/>
</dbReference>
<keyword evidence="7" id="KW-0479">Metal-binding</keyword>
<keyword evidence="9" id="KW-0833">Ubl conjugation pathway</keyword>
<comment type="subcellular location">
    <subcellularLocation>
        <location evidence="2">Membrane</location>
        <topology evidence="2">Single-pass membrane protein</topology>
    </subcellularLocation>
</comment>
<dbReference type="InterPro" id="IPR001841">
    <property type="entry name" value="Znf_RING"/>
</dbReference>
<dbReference type="GO" id="GO:0016567">
    <property type="term" value="P:protein ubiquitination"/>
    <property type="evidence" value="ECO:0007669"/>
    <property type="project" value="InterPro"/>
</dbReference>
<feature type="compositionally biased region" description="Gly residues" evidence="14">
    <location>
        <begin position="223"/>
        <end position="234"/>
    </location>
</feature>
<feature type="domain" description="RING-type" evidence="16">
    <location>
        <begin position="91"/>
        <end position="133"/>
    </location>
</feature>
<dbReference type="SUPFAM" id="SSF57850">
    <property type="entry name" value="RING/U-box"/>
    <property type="match status" value="1"/>
</dbReference>
<evidence type="ECO:0000256" key="14">
    <source>
        <dbReference type="SAM" id="MobiDB-lite"/>
    </source>
</evidence>
<keyword evidence="10" id="KW-0862">Zinc</keyword>
<keyword evidence="5" id="KW-0808">Transferase</keyword>
<dbReference type="GO" id="GO:0016020">
    <property type="term" value="C:membrane"/>
    <property type="evidence" value="ECO:0007669"/>
    <property type="project" value="UniProtKB-SubCell"/>
</dbReference>
<evidence type="ECO:0000313" key="17">
    <source>
        <dbReference type="EMBL" id="CAD1835802.1"/>
    </source>
</evidence>
<dbReference type="Gene3D" id="3.30.40.10">
    <property type="entry name" value="Zinc/RING finger domain, C3HC4 (zinc finger)"/>
    <property type="match status" value="1"/>
</dbReference>
<sequence>MDPPPPSSSAYTSFPILAITILGILTTSILLLSYYLFLTRCRLSSAAPLRRAPPALPHPAAEPRGLDPYVISILPIVKFAPPSAATVQDQCAICLAELRGDDALKLLPACSHAFHIDCADTWLQSSTSCPLCRTNVTPPFKLPTGRGLHRDQDHAQGKSRNKNIIGGSMGDECIDVAREKDESFYVQPMRRSLSMDSSSDRQLILSVREMLKEKQFSPCEGSSSGGGGDGGGGGRVRRPFFSFGSGRSSRSAVLPLISSS</sequence>
<evidence type="ECO:0000256" key="5">
    <source>
        <dbReference type="ARBA" id="ARBA00022679"/>
    </source>
</evidence>
<proteinExistence type="predicted"/>
<dbReference type="GO" id="GO:0008270">
    <property type="term" value="F:zinc ion binding"/>
    <property type="evidence" value="ECO:0007669"/>
    <property type="project" value="UniProtKB-KW"/>
</dbReference>
<dbReference type="PANTHER" id="PTHR46913:SF1">
    <property type="entry name" value="RING-H2 FINGER PROTEIN ATL16"/>
    <property type="match status" value="1"/>
</dbReference>
<dbReference type="AlphaFoldDB" id="A0A6V7PY43"/>
<evidence type="ECO:0000259" key="16">
    <source>
        <dbReference type="PROSITE" id="PS50089"/>
    </source>
</evidence>
<evidence type="ECO:0000256" key="13">
    <source>
        <dbReference type="PROSITE-ProRule" id="PRU00175"/>
    </source>
</evidence>
<comment type="catalytic activity">
    <reaction evidence="1">
        <text>S-ubiquitinyl-[E2 ubiquitin-conjugating enzyme]-L-cysteine + [acceptor protein]-L-lysine = [E2 ubiquitin-conjugating enzyme]-L-cysteine + N(6)-ubiquitinyl-[acceptor protein]-L-lysine.</text>
        <dbReference type="EC" id="2.3.2.27"/>
    </reaction>
</comment>
<organism evidence="17">
    <name type="scientific">Ananas comosus var. bracteatus</name>
    <name type="common">red pineapple</name>
    <dbReference type="NCBI Taxonomy" id="296719"/>
    <lineage>
        <taxon>Eukaryota</taxon>
        <taxon>Viridiplantae</taxon>
        <taxon>Streptophyta</taxon>
        <taxon>Embryophyta</taxon>
        <taxon>Tracheophyta</taxon>
        <taxon>Spermatophyta</taxon>
        <taxon>Magnoliopsida</taxon>
        <taxon>Liliopsida</taxon>
        <taxon>Poales</taxon>
        <taxon>Bromeliaceae</taxon>
        <taxon>Bromelioideae</taxon>
        <taxon>Ananas</taxon>
    </lineage>
</organism>
<evidence type="ECO:0000256" key="7">
    <source>
        <dbReference type="ARBA" id="ARBA00022723"/>
    </source>
</evidence>
<evidence type="ECO:0000256" key="2">
    <source>
        <dbReference type="ARBA" id="ARBA00004167"/>
    </source>
</evidence>
<feature type="region of interest" description="Disordered" evidence="14">
    <location>
        <begin position="143"/>
        <end position="166"/>
    </location>
</feature>
<evidence type="ECO:0000256" key="4">
    <source>
        <dbReference type="ARBA" id="ARBA00012483"/>
    </source>
</evidence>
<evidence type="ECO:0000256" key="9">
    <source>
        <dbReference type="ARBA" id="ARBA00022786"/>
    </source>
</evidence>
<keyword evidence="11 15" id="KW-1133">Transmembrane helix</keyword>